<dbReference type="AlphaFoldDB" id="A0A7T5R343"/>
<keyword evidence="1" id="KW-0812">Transmembrane</keyword>
<feature type="transmembrane region" description="Helical" evidence="1">
    <location>
        <begin position="9"/>
        <end position="27"/>
    </location>
</feature>
<organism evidence="3 4">
    <name type="scientific">Micavibrio aeruginosavorus</name>
    <dbReference type="NCBI Taxonomy" id="349221"/>
    <lineage>
        <taxon>Bacteria</taxon>
        <taxon>Pseudomonadati</taxon>
        <taxon>Bdellovibrionota</taxon>
        <taxon>Bdellovibrionia</taxon>
        <taxon>Bdellovibrionales</taxon>
        <taxon>Pseudobdellovibrionaceae</taxon>
        <taxon>Micavibrio</taxon>
    </lineage>
</organism>
<evidence type="ECO:0000313" key="4">
    <source>
        <dbReference type="Proteomes" id="UP000595362"/>
    </source>
</evidence>
<evidence type="ECO:0000313" key="3">
    <source>
        <dbReference type="EMBL" id="QQG36647.1"/>
    </source>
</evidence>
<dbReference type="Proteomes" id="UP000595362">
    <property type="component" value="Chromosome"/>
</dbReference>
<proteinExistence type="predicted"/>
<feature type="domain" description="Inner membrane protein YgaP-like transmembrane" evidence="2">
    <location>
        <begin position="5"/>
        <end position="61"/>
    </location>
</feature>
<accession>A0A7T5R343</accession>
<keyword evidence="1" id="KW-0472">Membrane</keyword>
<evidence type="ECO:0000256" key="1">
    <source>
        <dbReference type="SAM" id="Phobius"/>
    </source>
</evidence>
<reference evidence="3 4" key="1">
    <citation type="submission" date="2020-07" db="EMBL/GenBank/DDBJ databases">
        <title>Huge and variable diversity of episymbiotic CPR bacteria and DPANN archaea in groundwater ecosystems.</title>
        <authorList>
            <person name="He C.Y."/>
            <person name="Keren R."/>
            <person name="Whittaker M."/>
            <person name="Farag I.F."/>
            <person name="Doudna J."/>
            <person name="Cate J.H.D."/>
            <person name="Banfield J.F."/>
        </authorList>
    </citation>
    <scope>NUCLEOTIDE SEQUENCE [LARGE SCALE GENOMIC DNA]</scope>
    <source>
        <strain evidence="3">NC_groundwater_70_Ag_B-0.1um_54_66</strain>
    </source>
</reference>
<name>A0A7T5R343_9BACT</name>
<evidence type="ECO:0000259" key="2">
    <source>
        <dbReference type="Pfam" id="PF11127"/>
    </source>
</evidence>
<dbReference type="EMBL" id="CP066681">
    <property type="protein sequence ID" value="QQG36647.1"/>
    <property type="molecule type" value="Genomic_DNA"/>
</dbReference>
<keyword evidence="1" id="KW-1133">Transmembrane helix</keyword>
<protein>
    <submittedName>
        <fullName evidence="3">DUF2892 domain-containing protein</fullName>
    </submittedName>
</protein>
<dbReference type="Pfam" id="PF11127">
    <property type="entry name" value="YgaP-like_TM"/>
    <property type="match status" value="1"/>
</dbReference>
<dbReference type="InterPro" id="IPR021309">
    <property type="entry name" value="YgaP-like_TM"/>
</dbReference>
<gene>
    <name evidence="3" type="ORF">HYS17_02425</name>
</gene>
<dbReference type="Gene3D" id="6.10.140.1340">
    <property type="match status" value="1"/>
</dbReference>
<sequence>MCSSNIDKVIMRFAGSTVLLSLVLAHFSSPLWLFLTAFVGFNLLQASFTGFCPLAALLKKSGIKAGPAFE</sequence>